<evidence type="ECO:0000313" key="4">
    <source>
        <dbReference type="Proteomes" id="UP001295444"/>
    </source>
</evidence>
<dbReference type="EMBL" id="OW240917">
    <property type="protein sequence ID" value="CAH2300059.1"/>
    <property type="molecule type" value="Genomic_DNA"/>
</dbReference>
<feature type="region of interest" description="Disordered" evidence="1">
    <location>
        <begin position="693"/>
        <end position="736"/>
    </location>
</feature>
<dbReference type="Pfam" id="PF08590">
    <property type="entry name" value="DUF1771"/>
    <property type="match status" value="1"/>
</dbReference>
<dbReference type="PROSITE" id="PS50828">
    <property type="entry name" value="SMR"/>
    <property type="match status" value="1"/>
</dbReference>
<feature type="region of interest" description="Disordered" evidence="1">
    <location>
        <begin position="614"/>
        <end position="636"/>
    </location>
</feature>
<dbReference type="Pfam" id="PF25125">
    <property type="entry name" value="DUF7817"/>
    <property type="match status" value="1"/>
</dbReference>
<feature type="compositionally biased region" description="Low complexity" evidence="1">
    <location>
        <begin position="16"/>
        <end position="35"/>
    </location>
</feature>
<evidence type="ECO:0000259" key="2">
    <source>
        <dbReference type="PROSITE" id="PS50828"/>
    </source>
</evidence>
<dbReference type="GO" id="GO:0005634">
    <property type="term" value="C:nucleus"/>
    <property type="evidence" value="ECO:0007669"/>
    <property type="project" value="TreeGrafter"/>
</dbReference>
<dbReference type="InterPro" id="IPR056719">
    <property type="entry name" value="DUF7817"/>
</dbReference>
<dbReference type="SUPFAM" id="SSF52540">
    <property type="entry name" value="P-loop containing nucleoside triphosphate hydrolases"/>
    <property type="match status" value="1"/>
</dbReference>
<accession>A0AAD1SIQ3</accession>
<reference evidence="3" key="1">
    <citation type="submission" date="2022-03" db="EMBL/GenBank/DDBJ databases">
        <authorList>
            <person name="Alioto T."/>
            <person name="Alioto T."/>
            <person name="Gomez Garrido J."/>
        </authorList>
    </citation>
    <scope>NUCLEOTIDE SEQUENCE</scope>
</reference>
<dbReference type="Pfam" id="PF25124">
    <property type="entry name" value="DUF7816"/>
    <property type="match status" value="1"/>
</dbReference>
<feature type="compositionally biased region" description="Polar residues" evidence="1">
    <location>
        <begin position="853"/>
        <end position="873"/>
    </location>
</feature>
<dbReference type="InterPro" id="IPR002625">
    <property type="entry name" value="Smr_dom"/>
</dbReference>
<gene>
    <name evidence="3" type="ORF">PECUL_23A023780</name>
</gene>
<evidence type="ECO:0000313" key="3">
    <source>
        <dbReference type="EMBL" id="CAH2300059.1"/>
    </source>
</evidence>
<keyword evidence="4" id="KW-1185">Reference proteome</keyword>
<dbReference type="InterPro" id="IPR052772">
    <property type="entry name" value="Endo/PolyKinase_Domain-Protein"/>
</dbReference>
<dbReference type="Proteomes" id="UP001295444">
    <property type="component" value="Chromosome 06"/>
</dbReference>
<dbReference type="InterPro" id="IPR013899">
    <property type="entry name" value="DUF1771"/>
</dbReference>
<name>A0AAD1SIQ3_PELCU</name>
<dbReference type="InterPro" id="IPR056720">
    <property type="entry name" value="DUF7818"/>
</dbReference>
<dbReference type="Pfam" id="PF01713">
    <property type="entry name" value="Smr"/>
    <property type="match status" value="1"/>
</dbReference>
<dbReference type="PANTHER" id="PTHR46535">
    <property type="entry name" value="NEDD4-BINDING PROTEIN 2"/>
    <property type="match status" value="1"/>
</dbReference>
<proteinExistence type="predicted"/>
<dbReference type="PANTHER" id="PTHR46535:SF1">
    <property type="entry name" value="NEDD4-BINDING PROTEIN 2"/>
    <property type="match status" value="1"/>
</dbReference>
<dbReference type="Pfam" id="PF13671">
    <property type="entry name" value="AAA_33"/>
    <property type="match status" value="1"/>
</dbReference>
<feature type="region of interest" description="Disordered" evidence="1">
    <location>
        <begin position="1148"/>
        <end position="1171"/>
    </location>
</feature>
<organism evidence="3 4">
    <name type="scientific">Pelobates cultripes</name>
    <name type="common">Western spadefoot toad</name>
    <dbReference type="NCBI Taxonomy" id="61616"/>
    <lineage>
        <taxon>Eukaryota</taxon>
        <taxon>Metazoa</taxon>
        <taxon>Chordata</taxon>
        <taxon>Craniata</taxon>
        <taxon>Vertebrata</taxon>
        <taxon>Euteleostomi</taxon>
        <taxon>Amphibia</taxon>
        <taxon>Batrachia</taxon>
        <taxon>Anura</taxon>
        <taxon>Pelobatoidea</taxon>
        <taxon>Pelobatidae</taxon>
        <taxon>Pelobates</taxon>
    </lineage>
</organism>
<evidence type="ECO:0000256" key="1">
    <source>
        <dbReference type="SAM" id="MobiDB-lite"/>
    </source>
</evidence>
<sequence length="1596" mass="179133">MPRKRKSLVLSPLRKASASTSASWPPLPSSSSSAVPPLPQAMSNKCNERLLSRMCEMFSNLDPTLVEMVLSEYKEVEVVDHLLELSNAAKMESQSESADKYGFDMIASYLDGDQVNLSPGILGDVANEPTSTEESQAEFCMDMALSNDLDSLLDEALIRFSNSEHAPDTAECNMFDNVDFQDLLQTASAEDVSFPLQHSETDGHTSGDIDIAYHMYLGIPENKVNDAITDCSTETEFTKTSEMNDLEREFSVKLDMFSEPAKQSSQASACVPESIEKIETGDQKVNPFDVKPVSIPSRSSLSHESCKYQQVWNPLAPTFYPVSVPTQRFVTPVSTAPATWTFVTDPTIVAPGTYFTPPVAPYTWNIGQFSPNNWYGNHVTSTSQHEAEPQTVLQSPKKMTHFAGKVLILLRGAPGSGKSTLARMLLQKNPFGIILSTDDYFAREGLYRYDPSCLGEAHEWNYKRAKEAFEKNVSPILIDNTNMQGWEMKPYVSLAVKHKYKVMFREPDTWWKYKPKELERRNKHGVKRDKIARMLDSFERVTVNSILNLSHPKISEKANVGQTTLANKEGQNNILSTMLIKEDDVTSSQKTHEIIIDTSVSGTSAICSEITSDANTSKKEDNTDFEAETSNDLMPSGDKMCSRHIVNKCDEISQVPLNTQYSDESSLLLSEKPELLNFVGDWPVEQQTMCQRAPRIRKKVRPNKTHKLPSHQICEDDKNTSSQSKQTDSDPVKPAGLSLTEDVSVYCSSELSGDVPRQCKEVDALSAENEDCIISERMSDDASDSEGEQNPNPEVVDLISNLLQNVSEAVEDKQNIDLLTSINEDENIISFGKPGVLPKQLKRNCHQYKLTSPVSNCTDSSNMDENQSKSQCQETDEDISVGPNKSSQTEPHEFALLWRIERKNLNALEPTKVLTGKSDRFKSKLVDESSDCLEIIPYRVMHHKSTFVEEDEITSLGDEDNLNILCKLFRSLSFDVLNDLYERCNKDILWATNLLLDSGEKLHIDEDCSPAGSDRSEGEEQTDSDSFCQSNLSLKENYDNFASLDRSSDISVVGNNRFVGTEILMECSDVMSTVLQIVSEESSNFNASSVSDLSNTANKSPDIIYKSSLDKNCEVLPVSLSEESDLETENLHGSTYAKERINSCLELNDTLPDSSQKPSLSDSDESQEELDIKNKISLVENCEVTGDPPRVSTDPREEDKTKKSDGESVSKKSLQFDHLELSLPPELAHQLSELFGPVGIDPGSLTIEDCVVRIDLNLAQAIHKRWKDSITERQEALSYQLIFEDSEHLDVDNMIIKDEFPGDTYTQETSGVFPFMDQWNARTKKVSLRQIMSEEIALQAQEDLKRSSPIKNCASKLKEKQLFEMFPFVEQKLLMDIFKENNYSLAKTVQFMSSVLEAGPVHTVMAPDIKPTASGTTEKSREKKSVLEKEILSGKYFQDFDAPDYDDFRAEAFLYRKKQQENYKKAAEAHSRGMKHVASFYAQQGHLYGEKVKEENRRAAVQIFQRANEFLLPENILDLHGLHVDEAMKHFRQVLKDKMEEYKQNGGKAHLSVITGRGNHSQGGVPRIKLAVTDYLTNHKFRFTEARPGVLCVSLK</sequence>
<dbReference type="InterPro" id="IPR027417">
    <property type="entry name" value="P-loop_NTPase"/>
</dbReference>
<feature type="compositionally biased region" description="Basic and acidic residues" evidence="1">
    <location>
        <begin position="1193"/>
        <end position="1211"/>
    </location>
</feature>
<dbReference type="InterPro" id="IPR056718">
    <property type="entry name" value="DUF7816"/>
</dbReference>
<feature type="region of interest" description="Disordered" evidence="1">
    <location>
        <begin position="1183"/>
        <end position="1211"/>
    </location>
</feature>
<dbReference type="SMART" id="SM01162">
    <property type="entry name" value="DUF1771"/>
    <property type="match status" value="1"/>
</dbReference>
<dbReference type="SUPFAM" id="SSF160443">
    <property type="entry name" value="SMR domain-like"/>
    <property type="match status" value="1"/>
</dbReference>
<dbReference type="GO" id="GO:0004519">
    <property type="term" value="F:endonuclease activity"/>
    <property type="evidence" value="ECO:0007669"/>
    <property type="project" value="TreeGrafter"/>
</dbReference>
<feature type="compositionally biased region" description="Basic residues" evidence="1">
    <location>
        <begin position="694"/>
        <end position="709"/>
    </location>
</feature>
<dbReference type="Pfam" id="PF25126">
    <property type="entry name" value="DUF7818"/>
    <property type="match status" value="1"/>
</dbReference>
<feature type="domain" description="Smr" evidence="2">
    <location>
        <begin position="1517"/>
        <end position="1596"/>
    </location>
</feature>
<protein>
    <recommendedName>
        <fullName evidence="2">Smr domain-containing protein</fullName>
    </recommendedName>
</protein>
<dbReference type="InterPro" id="IPR036063">
    <property type="entry name" value="Smr_dom_sf"/>
</dbReference>
<feature type="region of interest" description="Disordered" evidence="1">
    <location>
        <begin position="1"/>
        <end position="40"/>
    </location>
</feature>
<dbReference type="Gene3D" id="3.40.50.300">
    <property type="entry name" value="P-loop containing nucleotide triphosphate hydrolases"/>
    <property type="match status" value="1"/>
</dbReference>
<feature type="region of interest" description="Disordered" evidence="1">
    <location>
        <begin position="1007"/>
        <end position="1026"/>
    </location>
</feature>
<dbReference type="SMART" id="SM00463">
    <property type="entry name" value="SMR"/>
    <property type="match status" value="1"/>
</dbReference>
<feature type="region of interest" description="Disordered" evidence="1">
    <location>
        <begin position="853"/>
        <end position="890"/>
    </location>
</feature>
<dbReference type="Gene3D" id="3.30.1370.110">
    <property type="match status" value="1"/>
</dbReference>